<dbReference type="EMBL" id="GGEC01035023">
    <property type="protein sequence ID" value="MBX15507.1"/>
    <property type="molecule type" value="Transcribed_RNA"/>
</dbReference>
<protein>
    <submittedName>
        <fullName evidence="1">Uncharacterized protein</fullName>
    </submittedName>
</protein>
<evidence type="ECO:0000313" key="1">
    <source>
        <dbReference type="EMBL" id="MBX15507.1"/>
    </source>
</evidence>
<sequence>MGQAGPWAMGSLCAGCCICSFNSVGSSSISAYSRWWISFWFACGLCC</sequence>
<reference evidence="1" key="1">
    <citation type="submission" date="2018-02" db="EMBL/GenBank/DDBJ databases">
        <title>Rhizophora mucronata_Transcriptome.</title>
        <authorList>
            <person name="Meera S.P."/>
            <person name="Sreeshan A."/>
            <person name="Augustine A."/>
        </authorList>
    </citation>
    <scope>NUCLEOTIDE SEQUENCE</scope>
    <source>
        <tissue evidence="1">Leaf</tissue>
    </source>
</reference>
<dbReference type="AlphaFoldDB" id="A0A2P2LBZ8"/>
<organism evidence="1">
    <name type="scientific">Rhizophora mucronata</name>
    <name type="common">Asiatic mangrove</name>
    <dbReference type="NCBI Taxonomy" id="61149"/>
    <lineage>
        <taxon>Eukaryota</taxon>
        <taxon>Viridiplantae</taxon>
        <taxon>Streptophyta</taxon>
        <taxon>Embryophyta</taxon>
        <taxon>Tracheophyta</taxon>
        <taxon>Spermatophyta</taxon>
        <taxon>Magnoliopsida</taxon>
        <taxon>eudicotyledons</taxon>
        <taxon>Gunneridae</taxon>
        <taxon>Pentapetalae</taxon>
        <taxon>rosids</taxon>
        <taxon>fabids</taxon>
        <taxon>Malpighiales</taxon>
        <taxon>Rhizophoraceae</taxon>
        <taxon>Rhizophora</taxon>
    </lineage>
</organism>
<name>A0A2P2LBZ8_RHIMU</name>
<proteinExistence type="predicted"/>
<accession>A0A2P2LBZ8</accession>